<name>A0ABR6ZWQ9_9BURK</name>
<dbReference type="RefSeq" id="WP_186949742.1">
    <property type="nucleotide sequence ID" value="NZ_JACOGF010000015.1"/>
</dbReference>
<comment type="caution">
    <text evidence="1">The sequence shown here is derived from an EMBL/GenBank/DDBJ whole genome shotgun (WGS) entry which is preliminary data.</text>
</comment>
<reference evidence="1 2" key="1">
    <citation type="submission" date="2020-08" db="EMBL/GenBank/DDBJ databases">
        <title>Novel species isolated from subtropical streams in China.</title>
        <authorList>
            <person name="Lu H."/>
        </authorList>
    </citation>
    <scope>NUCLEOTIDE SEQUENCE [LARGE SCALE GENOMIC DNA]</scope>
    <source>
        <strain evidence="1 2">CY18W</strain>
    </source>
</reference>
<evidence type="ECO:0000313" key="2">
    <source>
        <dbReference type="Proteomes" id="UP000650424"/>
    </source>
</evidence>
<keyword evidence="2" id="KW-1185">Reference proteome</keyword>
<protein>
    <submittedName>
        <fullName evidence="1">Uncharacterized protein</fullName>
    </submittedName>
</protein>
<organism evidence="1 2">
    <name type="scientific">Undibacterium hunanense</name>
    <dbReference type="NCBI Taxonomy" id="2762292"/>
    <lineage>
        <taxon>Bacteria</taxon>
        <taxon>Pseudomonadati</taxon>
        <taxon>Pseudomonadota</taxon>
        <taxon>Betaproteobacteria</taxon>
        <taxon>Burkholderiales</taxon>
        <taxon>Oxalobacteraceae</taxon>
        <taxon>Undibacterium</taxon>
    </lineage>
</organism>
<dbReference type="EMBL" id="JACOGF010000015">
    <property type="protein sequence ID" value="MBC3920311.1"/>
    <property type="molecule type" value="Genomic_DNA"/>
</dbReference>
<proteinExistence type="predicted"/>
<accession>A0ABR6ZWQ9</accession>
<evidence type="ECO:0000313" key="1">
    <source>
        <dbReference type="EMBL" id="MBC3920311.1"/>
    </source>
</evidence>
<dbReference type="Proteomes" id="UP000650424">
    <property type="component" value="Unassembled WGS sequence"/>
</dbReference>
<sequence length="46" mass="5054">MFNSRPSDIASQLAIGANLITTTRTLAFKDAECTGKDMSWDCELTE</sequence>
<gene>
    <name evidence="1" type="ORF">H8L32_22795</name>
</gene>